<dbReference type="Pfam" id="PF07690">
    <property type="entry name" value="MFS_1"/>
    <property type="match status" value="1"/>
</dbReference>
<dbReference type="GO" id="GO:0005886">
    <property type="term" value="C:plasma membrane"/>
    <property type="evidence" value="ECO:0007669"/>
    <property type="project" value="UniProtKB-SubCell"/>
</dbReference>
<keyword evidence="4 7" id="KW-0812">Transmembrane</keyword>
<evidence type="ECO:0000256" key="4">
    <source>
        <dbReference type="ARBA" id="ARBA00022692"/>
    </source>
</evidence>
<dbReference type="OrthoDB" id="9814303at2"/>
<dbReference type="GO" id="GO:0022857">
    <property type="term" value="F:transmembrane transporter activity"/>
    <property type="evidence" value="ECO:0007669"/>
    <property type="project" value="InterPro"/>
</dbReference>
<evidence type="ECO:0000256" key="6">
    <source>
        <dbReference type="ARBA" id="ARBA00023136"/>
    </source>
</evidence>
<feature type="transmembrane region" description="Helical" evidence="7">
    <location>
        <begin position="331"/>
        <end position="352"/>
    </location>
</feature>
<dbReference type="SUPFAM" id="SSF103473">
    <property type="entry name" value="MFS general substrate transporter"/>
    <property type="match status" value="1"/>
</dbReference>
<dbReference type="PANTHER" id="PTHR42718:SF46">
    <property type="entry name" value="BLR6921 PROTEIN"/>
    <property type="match status" value="1"/>
</dbReference>
<name>A0A433ZYE8_MORMO</name>
<accession>A0A433ZYE8</accession>
<feature type="transmembrane region" description="Helical" evidence="7">
    <location>
        <begin position="128"/>
        <end position="154"/>
    </location>
</feature>
<feature type="transmembrane region" description="Helical" evidence="7">
    <location>
        <begin position="38"/>
        <end position="58"/>
    </location>
</feature>
<keyword evidence="5 7" id="KW-1133">Transmembrane helix</keyword>
<dbReference type="NCBIfam" id="NF007782">
    <property type="entry name" value="PRK10473.1"/>
    <property type="match status" value="1"/>
</dbReference>
<dbReference type="InterPro" id="IPR020846">
    <property type="entry name" value="MFS_dom"/>
</dbReference>
<feature type="transmembrane region" description="Helical" evidence="7">
    <location>
        <begin position="7"/>
        <end position="26"/>
    </location>
</feature>
<comment type="subcellular location">
    <subcellularLocation>
        <location evidence="1">Cell membrane</location>
        <topology evidence="1">Multi-pass membrane protein</topology>
    </subcellularLocation>
</comment>
<evidence type="ECO:0000313" key="10">
    <source>
        <dbReference type="Proteomes" id="UP000286908"/>
    </source>
</evidence>
<evidence type="ECO:0000259" key="8">
    <source>
        <dbReference type="PROSITE" id="PS50850"/>
    </source>
</evidence>
<dbReference type="InterPro" id="IPR036259">
    <property type="entry name" value="MFS_trans_sf"/>
</dbReference>
<organism evidence="9 10">
    <name type="scientific">Morganella morganii</name>
    <name type="common">Proteus morganii</name>
    <dbReference type="NCBI Taxonomy" id="582"/>
    <lineage>
        <taxon>Bacteria</taxon>
        <taxon>Pseudomonadati</taxon>
        <taxon>Pseudomonadota</taxon>
        <taxon>Gammaproteobacteria</taxon>
        <taxon>Enterobacterales</taxon>
        <taxon>Morganellaceae</taxon>
        <taxon>Morganella</taxon>
    </lineage>
</organism>
<keyword evidence="3" id="KW-1003">Cell membrane</keyword>
<dbReference type="InterPro" id="IPR005829">
    <property type="entry name" value="Sugar_transporter_CS"/>
</dbReference>
<dbReference type="PROSITE" id="PS00216">
    <property type="entry name" value="SUGAR_TRANSPORT_1"/>
    <property type="match status" value="1"/>
</dbReference>
<gene>
    <name evidence="9" type="ORF">CKG00_12800</name>
</gene>
<feature type="transmembrane region" description="Helical" evidence="7">
    <location>
        <begin position="211"/>
        <end position="231"/>
    </location>
</feature>
<dbReference type="Proteomes" id="UP000286908">
    <property type="component" value="Unassembled WGS sequence"/>
</dbReference>
<reference evidence="9 10" key="1">
    <citation type="submission" date="2017-08" db="EMBL/GenBank/DDBJ databases">
        <title>Draft genome sequence of pheromone producing symbiont Morganella morganii, of the female New Zealand grass grub Costelytra giveni.</title>
        <authorList>
            <person name="Laugraud A."/>
            <person name="Young S.D."/>
            <person name="Hurst M.H."/>
        </authorList>
    </citation>
    <scope>NUCLEOTIDE SEQUENCE [LARGE SCALE GENOMIC DNA]</scope>
    <source>
        <strain evidence="9 10">MMsCG</strain>
    </source>
</reference>
<evidence type="ECO:0000256" key="5">
    <source>
        <dbReference type="ARBA" id="ARBA00022989"/>
    </source>
</evidence>
<keyword evidence="2" id="KW-0813">Transport</keyword>
<dbReference type="EMBL" id="NRQY01000001">
    <property type="protein sequence ID" value="RUT67146.1"/>
    <property type="molecule type" value="Genomic_DNA"/>
</dbReference>
<protein>
    <submittedName>
        <fullName evidence="9">Multidrug transporter subunit MdtL</fullName>
    </submittedName>
</protein>
<evidence type="ECO:0000256" key="2">
    <source>
        <dbReference type="ARBA" id="ARBA00022448"/>
    </source>
</evidence>
<dbReference type="PANTHER" id="PTHR42718">
    <property type="entry name" value="MAJOR FACILITATOR SUPERFAMILY MULTIDRUG TRANSPORTER MFSC"/>
    <property type="match status" value="1"/>
</dbReference>
<feature type="transmembrane region" description="Helical" evidence="7">
    <location>
        <begin position="298"/>
        <end position="319"/>
    </location>
</feature>
<evidence type="ECO:0000256" key="7">
    <source>
        <dbReference type="SAM" id="Phobius"/>
    </source>
</evidence>
<evidence type="ECO:0000256" key="1">
    <source>
        <dbReference type="ARBA" id="ARBA00004651"/>
    </source>
</evidence>
<dbReference type="AlphaFoldDB" id="A0A433ZYE8"/>
<feature type="transmembrane region" description="Helical" evidence="7">
    <location>
        <begin position="243"/>
        <end position="261"/>
    </location>
</feature>
<feature type="transmembrane region" description="Helical" evidence="7">
    <location>
        <begin position="160"/>
        <end position="178"/>
    </location>
</feature>
<dbReference type="InterPro" id="IPR011701">
    <property type="entry name" value="MFS"/>
</dbReference>
<feature type="transmembrane region" description="Helical" evidence="7">
    <location>
        <begin position="99"/>
        <end position="116"/>
    </location>
</feature>
<evidence type="ECO:0000313" key="9">
    <source>
        <dbReference type="EMBL" id="RUT67146.1"/>
    </source>
</evidence>
<feature type="transmembrane region" description="Helical" evidence="7">
    <location>
        <begin position="273"/>
        <end position="292"/>
    </location>
</feature>
<feature type="domain" description="Major facilitator superfamily (MFS) profile" evidence="8">
    <location>
        <begin position="1"/>
        <end position="386"/>
    </location>
</feature>
<feature type="transmembrane region" description="Helical" evidence="7">
    <location>
        <begin position="358"/>
        <end position="379"/>
    </location>
</feature>
<comment type="caution">
    <text evidence="9">The sequence shown here is derived from an EMBL/GenBank/DDBJ whole genome shotgun (WGS) entry which is preliminary data.</text>
</comment>
<keyword evidence="6 7" id="KW-0472">Membrane</keyword>
<sequence>MLKYVIFSFWIVLMYPLGVDLHLTGIPQIAADLNAPESALHIAFSVYLAGMASMMLIAGWCADHIGRKPVALAGAVIFCLASVAAGSATTTGFFLGARFAQGAGAGFCYVVTFALLRDVLSGPARTKVLSMMNGITCIAPVLAPAIGFIILLYFHWPVMFYFSAGYALVSIIFCLFFIKETRPDKHPAEIAAVAGGGQPEGFLNAFFLTRLAVSCLGMGGILTYVNVSPIILMGQMQFTSGQFSAAMALLAVVSMSVSFSMPKIMALFCTDTILYTALGLFLLNAALLGVFLSGAEYTLILIIVFGLCGAGFSLMFGIIMSQALSPFAKRAGVASSVLAIAQLSFASLYIRLMAAAETGAVTMLLIILLTTALAGAILLKRYPVSRGNCRSLYE</sequence>
<evidence type="ECO:0000256" key="3">
    <source>
        <dbReference type="ARBA" id="ARBA00022475"/>
    </source>
</evidence>
<dbReference type="PROSITE" id="PS50850">
    <property type="entry name" value="MFS"/>
    <property type="match status" value="1"/>
</dbReference>
<proteinExistence type="predicted"/>
<feature type="transmembrane region" description="Helical" evidence="7">
    <location>
        <begin position="70"/>
        <end position="93"/>
    </location>
</feature>
<dbReference type="Gene3D" id="1.20.1720.10">
    <property type="entry name" value="Multidrug resistance protein D"/>
    <property type="match status" value="1"/>
</dbReference>